<organism evidence="2 3">
    <name type="scientific">Candidatus Allofournierella merdipullorum</name>
    <dbReference type="NCBI Taxonomy" id="2838595"/>
    <lineage>
        <taxon>Bacteria</taxon>
        <taxon>Bacillati</taxon>
        <taxon>Bacillota</taxon>
        <taxon>Clostridia</taxon>
        <taxon>Eubacteriales</taxon>
        <taxon>Oscillospiraceae</taxon>
        <taxon>Allofournierella</taxon>
    </lineage>
</organism>
<accession>A0A9D2IZM0</accession>
<dbReference type="AlphaFoldDB" id="A0A9D2IZM0"/>
<protein>
    <submittedName>
        <fullName evidence="2">U32 family peptidase</fullName>
    </submittedName>
</protein>
<dbReference type="PANTHER" id="PTHR30217">
    <property type="entry name" value="PEPTIDASE U32 FAMILY"/>
    <property type="match status" value="1"/>
</dbReference>
<dbReference type="Proteomes" id="UP000824035">
    <property type="component" value="Unassembled WGS sequence"/>
</dbReference>
<dbReference type="PROSITE" id="PS01276">
    <property type="entry name" value="PEPTIDASE_U32"/>
    <property type="match status" value="1"/>
</dbReference>
<gene>
    <name evidence="2" type="ORF">H9813_10035</name>
</gene>
<dbReference type="InterPro" id="IPR020988">
    <property type="entry name" value="Pept_U32_collagenase"/>
</dbReference>
<comment type="caution">
    <text evidence="2">The sequence shown here is derived from an EMBL/GenBank/DDBJ whole genome shotgun (WGS) entry which is preliminary data.</text>
</comment>
<reference evidence="2" key="1">
    <citation type="journal article" date="2021" name="PeerJ">
        <title>Extensive microbial diversity within the chicken gut microbiome revealed by metagenomics and culture.</title>
        <authorList>
            <person name="Gilroy R."/>
            <person name="Ravi A."/>
            <person name="Getino M."/>
            <person name="Pursley I."/>
            <person name="Horton D.L."/>
            <person name="Alikhan N.F."/>
            <person name="Baker D."/>
            <person name="Gharbi K."/>
            <person name="Hall N."/>
            <person name="Watson M."/>
            <person name="Adriaenssens E.M."/>
            <person name="Foster-Nyarko E."/>
            <person name="Jarju S."/>
            <person name="Secka A."/>
            <person name="Antonio M."/>
            <person name="Oren A."/>
            <person name="Chaudhuri R.R."/>
            <person name="La Ragione R."/>
            <person name="Hildebrand F."/>
            <person name="Pallen M.J."/>
        </authorList>
    </citation>
    <scope>NUCLEOTIDE SEQUENCE</scope>
    <source>
        <strain evidence="2">ChiGjej4B4-18154</strain>
    </source>
</reference>
<name>A0A9D2IZM0_9FIRM</name>
<proteinExistence type="predicted"/>
<feature type="domain" description="Peptidase U32 collagenase" evidence="1">
    <location>
        <begin position="325"/>
        <end position="426"/>
    </location>
</feature>
<evidence type="ECO:0000259" key="1">
    <source>
        <dbReference type="Pfam" id="PF12392"/>
    </source>
</evidence>
<dbReference type="Pfam" id="PF01136">
    <property type="entry name" value="Peptidase_U32"/>
    <property type="match status" value="1"/>
</dbReference>
<evidence type="ECO:0000313" key="3">
    <source>
        <dbReference type="Proteomes" id="UP000824035"/>
    </source>
</evidence>
<dbReference type="EMBL" id="DXBV01000101">
    <property type="protein sequence ID" value="HIZ31550.1"/>
    <property type="molecule type" value="Genomic_DNA"/>
</dbReference>
<evidence type="ECO:0000313" key="2">
    <source>
        <dbReference type="EMBL" id="HIZ31550.1"/>
    </source>
</evidence>
<dbReference type="InterPro" id="IPR001539">
    <property type="entry name" value="Peptidase_U32"/>
</dbReference>
<sequence>MTGHPDPIQAAGLAKKYGLRRSVEVLAPAGDGEALRAAVFAGANAVYLGLKQFSARRTAGNFDEQQLKEAVAFCHARDVRVHAAVNTTAFSGELGLLAGTIASAAAAGVDALIVQDLATAALARQMAPGLALHGSTQLTVHTLSGVRQLAEMGFERAILARELSLAEIAAITKESPIEIEVFVHGALCMSVSGQCYMSAFLGGRSGNRGECAGPCRLPFAADGSGAAHLSLKDLCAVGSLPALAEAGVASVKIEGRLRGPEYVAAAVNACRKSLAGEAFDKQQLQDVFSRSGFTNGYIEGKISGAMFGVRTAEDTAASKAAMPAIRELYRREAQRVPVAFTVTVTERGCTLAAADGAGRRAEVPVAGAMEPARADQRPAVEKALAKTGGTPFYSERVDFEGEPGYLPASAWNDARRAVLEQLLALRSAPKAWSCAPARLPAPRRHALGAKQLWARFEGPEQLPEPLPGGLAGIVLPLLRWREVPEALRGKTVLEAPRVMFGGMEAAAAKALAEAKDAGFAGAMIHNIGHLPLAKGWKLCGGFGLNVANPLSALCWKDLGLTALTVSPETPFAEMEAIDPGVPTWAIVYGHLPLMITRACPLQNVTDCAHCDKEGLLTDRKRRQFPVRCGGGVRQIYNPVPLYMGDKLQKLPADAGLAWFTLESPAEAARVLNALQKGAAWPEEFTRGLYFKTPGAGKDETK</sequence>
<dbReference type="Pfam" id="PF12392">
    <property type="entry name" value="DUF3656"/>
    <property type="match status" value="1"/>
</dbReference>
<reference evidence="2" key="2">
    <citation type="submission" date="2021-04" db="EMBL/GenBank/DDBJ databases">
        <authorList>
            <person name="Gilroy R."/>
        </authorList>
    </citation>
    <scope>NUCLEOTIDE SEQUENCE</scope>
    <source>
        <strain evidence="2">ChiGjej4B4-18154</strain>
    </source>
</reference>
<dbReference type="InterPro" id="IPR051454">
    <property type="entry name" value="RNA/ubiquinone_mod_enzymes"/>
</dbReference>
<dbReference type="PANTHER" id="PTHR30217:SF10">
    <property type="entry name" value="23S RRNA 5-HYDROXYCYTIDINE C2501 SYNTHASE"/>
    <property type="match status" value="1"/>
</dbReference>